<comment type="caution">
    <text evidence="2">The sequence shown here is derived from an EMBL/GenBank/DDBJ whole genome shotgun (WGS) entry which is preliminary data.</text>
</comment>
<name>A0ABU7RD36_9BACT</name>
<organism evidence="2 3">
    <name type="scientific">Niabella digestorum</name>
    <dbReference type="NCBI Taxonomy" id="3117701"/>
    <lineage>
        <taxon>Bacteria</taxon>
        <taxon>Pseudomonadati</taxon>
        <taxon>Bacteroidota</taxon>
        <taxon>Chitinophagia</taxon>
        <taxon>Chitinophagales</taxon>
        <taxon>Chitinophagaceae</taxon>
        <taxon>Niabella</taxon>
    </lineage>
</organism>
<evidence type="ECO:0000313" key="2">
    <source>
        <dbReference type="EMBL" id="MEE6185886.1"/>
    </source>
</evidence>
<proteinExistence type="predicted"/>
<evidence type="ECO:0000256" key="1">
    <source>
        <dbReference type="SAM" id="Coils"/>
    </source>
</evidence>
<protein>
    <submittedName>
        <fullName evidence="2">Uncharacterized protein</fullName>
    </submittedName>
</protein>
<keyword evidence="3" id="KW-1185">Reference proteome</keyword>
<dbReference type="Proteomes" id="UP001357452">
    <property type="component" value="Unassembled WGS sequence"/>
</dbReference>
<dbReference type="EMBL" id="JAZGLY010000001">
    <property type="protein sequence ID" value="MEE6185886.1"/>
    <property type="molecule type" value="Genomic_DNA"/>
</dbReference>
<dbReference type="RefSeq" id="WP_330973292.1">
    <property type="nucleotide sequence ID" value="NZ_JAZGLY010000001.1"/>
</dbReference>
<keyword evidence="1" id="KW-0175">Coiled coil</keyword>
<sequence length="193" mass="22004">MKLLLPIFSLLLLCCTSCGLNEQQQLLKQKEAEMHQKQQELLLWEQRLLEKEKLLDEREYKLDSTKKELDSVAIHRPSIEGRWQVKMQCVETSCDGSAIGDVKIEQWEFERSDNDNIIIVKAYTGKNLTRIYSGSYTYSGLKLVDNASAGGSTAIEATLRILKEGKMDGLREIIAPNCKTTYSLSLDRIKTNE</sequence>
<evidence type="ECO:0000313" key="3">
    <source>
        <dbReference type="Proteomes" id="UP001357452"/>
    </source>
</evidence>
<reference evidence="2 3" key="1">
    <citation type="submission" date="2024-01" db="EMBL/GenBank/DDBJ databases">
        <title>Niabella digestum sp. nov., isolated from waste digestion system.</title>
        <authorList>
            <person name="Zhang L."/>
        </authorList>
    </citation>
    <scope>NUCLEOTIDE SEQUENCE [LARGE SCALE GENOMIC DNA]</scope>
    <source>
        <strain evidence="2 3">A18</strain>
    </source>
</reference>
<feature type="coiled-coil region" evidence="1">
    <location>
        <begin position="20"/>
        <end position="47"/>
    </location>
</feature>
<accession>A0ABU7RD36</accession>
<gene>
    <name evidence="2" type="ORF">V2H41_01240</name>
</gene>